<reference evidence="3 4" key="1">
    <citation type="submission" date="2016-10" db="EMBL/GenBank/DDBJ databases">
        <authorList>
            <person name="de Groot N.N."/>
        </authorList>
    </citation>
    <scope>NUCLEOTIDE SEQUENCE [LARGE SCALE GENOMIC DNA]</scope>
    <source>
        <strain evidence="3 4">DSM 29439</strain>
    </source>
</reference>
<gene>
    <name evidence="3" type="ORF">SAMN05444851_2190</name>
</gene>
<evidence type="ECO:0000256" key="1">
    <source>
        <dbReference type="SAM" id="MobiDB-lite"/>
    </source>
</evidence>
<dbReference type="InterPro" id="IPR050400">
    <property type="entry name" value="Bact_Cytoskel_RodZ"/>
</dbReference>
<protein>
    <submittedName>
        <fullName evidence="3">Protein RodZ, contains Xre-like HTH and DUF4115 domains</fullName>
    </submittedName>
</protein>
<proteinExistence type="predicted"/>
<dbReference type="OrthoDB" id="9790252at2"/>
<dbReference type="GO" id="GO:0003677">
    <property type="term" value="F:DNA binding"/>
    <property type="evidence" value="ECO:0007669"/>
    <property type="project" value="InterPro"/>
</dbReference>
<keyword evidence="4" id="KW-1185">Reference proteome</keyword>
<sequence>MIGRWNTSRVEEEEKPTGFDSFDLRLGDVMRGERATLGKSLLDVQRELKIKATYIAAIENADVSAFETQGFIAGYVRSYARYLGMDPEWAYKTFCKESGFTTAHGLSASASSQSDKTKKVTKRADHSGDPLANPNANWVPQTESIFAGIEPGAVGSVAVLAALIGLLGYGGWSVLQEIQRVDFAPIEQTPGVLAELPDVGGGPASFAADDDTEIMAEAGAGLSQPPSAEALDRLYRPQALEVPVLTHRDAPISTLDPASVGVLAGVTAPDLGAAPALFGSRPNSDAIASRDTQRIAANAISPTADGISPTAEGNAESATRAVQVLGAEAAEVAIFAVRPSWVRIQSADGTVIFEKILDAGEHYVLPKTEQAPVMRTGNAGSVYFAVNGTAYGPSGDGPSVVKNVALSQEALTEVFAIADLANDADLATYVAELNPAQ</sequence>
<evidence type="ECO:0000313" key="4">
    <source>
        <dbReference type="Proteomes" id="UP000199650"/>
    </source>
</evidence>
<dbReference type="AlphaFoldDB" id="A0A1I0Q3D2"/>
<feature type="region of interest" description="Disordered" evidence="1">
    <location>
        <begin position="106"/>
        <end position="136"/>
    </location>
</feature>
<dbReference type="Pfam" id="PF13464">
    <property type="entry name" value="RodZ_C"/>
    <property type="match status" value="1"/>
</dbReference>
<dbReference type="InterPro" id="IPR010982">
    <property type="entry name" value="Lambda_DNA-bd_dom_sf"/>
</dbReference>
<dbReference type="Gene3D" id="1.10.260.40">
    <property type="entry name" value="lambda repressor-like DNA-binding domains"/>
    <property type="match status" value="1"/>
</dbReference>
<dbReference type="EMBL" id="FOJB01000001">
    <property type="protein sequence ID" value="SEW21481.1"/>
    <property type="molecule type" value="Genomic_DNA"/>
</dbReference>
<dbReference type="Pfam" id="PF13413">
    <property type="entry name" value="HTH_25"/>
    <property type="match status" value="1"/>
</dbReference>
<dbReference type="InterPro" id="IPR025194">
    <property type="entry name" value="RodZ-like_C"/>
</dbReference>
<feature type="domain" description="Cytoskeleton protein RodZ-like C-terminal" evidence="2">
    <location>
        <begin position="336"/>
        <end position="404"/>
    </location>
</feature>
<evidence type="ECO:0000259" key="2">
    <source>
        <dbReference type="Pfam" id="PF13464"/>
    </source>
</evidence>
<evidence type="ECO:0000313" key="3">
    <source>
        <dbReference type="EMBL" id="SEW21481.1"/>
    </source>
</evidence>
<dbReference type="STRING" id="1173584.SAMN05444851_2190"/>
<organism evidence="3 4">
    <name type="scientific">Aliiroseovarius sediminilitoris</name>
    <dbReference type="NCBI Taxonomy" id="1173584"/>
    <lineage>
        <taxon>Bacteria</taxon>
        <taxon>Pseudomonadati</taxon>
        <taxon>Pseudomonadota</taxon>
        <taxon>Alphaproteobacteria</taxon>
        <taxon>Rhodobacterales</taxon>
        <taxon>Paracoccaceae</taxon>
        <taxon>Aliiroseovarius</taxon>
    </lineage>
</organism>
<feature type="compositionally biased region" description="Basic and acidic residues" evidence="1">
    <location>
        <begin position="115"/>
        <end position="128"/>
    </location>
</feature>
<dbReference type="Proteomes" id="UP000199650">
    <property type="component" value="Unassembled WGS sequence"/>
</dbReference>
<dbReference type="PANTHER" id="PTHR34475:SF1">
    <property type="entry name" value="CYTOSKELETON PROTEIN RODZ"/>
    <property type="match status" value="1"/>
</dbReference>
<dbReference type="PANTHER" id="PTHR34475">
    <property type="match status" value="1"/>
</dbReference>
<accession>A0A1I0Q3D2</accession>
<name>A0A1I0Q3D2_9RHOB</name>